<dbReference type="Proteomes" id="UP001193501">
    <property type="component" value="Unassembled WGS sequence"/>
</dbReference>
<dbReference type="Pfam" id="PF01584">
    <property type="entry name" value="CheW"/>
    <property type="match status" value="1"/>
</dbReference>
<dbReference type="EMBL" id="JAABNR010000003">
    <property type="protein sequence ID" value="NBZ86721.1"/>
    <property type="molecule type" value="Genomic_DNA"/>
</dbReference>
<dbReference type="PROSITE" id="PS50851">
    <property type="entry name" value="CHEW"/>
    <property type="match status" value="1"/>
</dbReference>
<comment type="caution">
    <text evidence="2">The sequence shown here is derived from an EMBL/GenBank/DDBJ whole genome shotgun (WGS) entry which is preliminary data.</text>
</comment>
<dbReference type="PANTHER" id="PTHR22617:SF23">
    <property type="entry name" value="CHEMOTAXIS PROTEIN CHEW"/>
    <property type="match status" value="1"/>
</dbReference>
<evidence type="ECO:0000313" key="3">
    <source>
        <dbReference type="Proteomes" id="UP001193501"/>
    </source>
</evidence>
<keyword evidence="3" id="KW-1185">Reference proteome</keyword>
<reference evidence="2" key="1">
    <citation type="submission" date="2020-01" db="EMBL/GenBank/DDBJ databases">
        <authorList>
            <person name="Chen W.-M."/>
        </authorList>
    </citation>
    <scope>NUCLEOTIDE SEQUENCE</scope>
    <source>
        <strain evidence="2">CYK-10</strain>
    </source>
</reference>
<protein>
    <submittedName>
        <fullName evidence="2">Chemotaxis protein CheW</fullName>
    </submittedName>
</protein>
<dbReference type="GO" id="GO:0007165">
    <property type="term" value="P:signal transduction"/>
    <property type="evidence" value="ECO:0007669"/>
    <property type="project" value="InterPro"/>
</dbReference>
<dbReference type="InterPro" id="IPR002545">
    <property type="entry name" value="CheW-lke_dom"/>
</dbReference>
<dbReference type="InterPro" id="IPR039315">
    <property type="entry name" value="CheW"/>
</dbReference>
<sequence>MEALPPMDETETGPEMSLILRLNGESLAIPVRHVHEVINAIPRTRVPNASAMAPWLINVRGAVVPLVDVRRRLKMPPRDHDDGRIVVLDIPRGAESHRLALLADGVEEVMEIDPLRIEPLPPRGAPWPIEFVRGSIRRDGDLVLILEPESLFEPETGSRPLH</sequence>
<dbReference type="PANTHER" id="PTHR22617">
    <property type="entry name" value="CHEMOTAXIS SENSOR HISTIDINE KINASE-RELATED"/>
    <property type="match status" value="1"/>
</dbReference>
<name>A0AAE5BTH4_9RHOB</name>
<dbReference type="InterPro" id="IPR036061">
    <property type="entry name" value="CheW-like_dom_sf"/>
</dbReference>
<dbReference type="GO" id="GO:0006935">
    <property type="term" value="P:chemotaxis"/>
    <property type="evidence" value="ECO:0007669"/>
    <property type="project" value="InterPro"/>
</dbReference>
<evidence type="ECO:0000259" key="1">
    <source>
        <dbReference type="PROSITE" id="PS50851"/>
    </source>
</evidence>
<organism evidence="2 3">
    <name type="scientific">Stagnihabitans tardus</name>
    <dbReference type="NCBI Taxonomy" id="2699202"/>
    <lineage>
        <taxon>Bacteria</taxon>
        <taxon>Pseudomonadati</taxon>
        <taxon>Pseudomonadota</taxon>
        <taxon>Alphaproteobacteria</taxon>
        <taxon>Rhodobacterales</taxon>
        <taxon>Paracoccaceae</taxon>
        <taxon>Stagnihabitans</taxon>
    </lineage>
</organism>
<proteinExistence type="predicted"/>
<dbReference type="SUPFAM" id="SSF50341">
    <property type="entry name" value="CheW-like"/>
    <property type="match status" value="1"/>
</dbReference>
<dbReference type="RefSeq" id="WP_168773538.1">
    <property type="nucleotide sequence ID" value="NZ_JAABNR010000003.1"/>
</dbReference>
<dbReference type="SMART" id="SM00260">
    <property type="entry name" value="CheW"/>
    <property type="match status" value="1"/>
</dbReference>
<accession>A0AAE5BTH4</accession>
<feature type="domain" description="CheW-like" evidence="1">
    <location>
        <begin position="14"/>
        <end position="157"/>
    </location>
</feature>
<dbReference type="GO" id="GO:0005829">
    <property type="term" value="C:cytosol"/>
    <property type="evidence" value="ECO:0007669"/>
    <property type="project" value="TreeGrafter"/>
</dbReference>
<dbReference type="Gene3D" id="2.40.50.180">
    <property type="entry name" value="CheA-289, Domain 4"/>
    <property type="match status" value="1"/>
</dbReference>
<evidence type="ECO:0000313" key="2">
    <source>
        <dbReference type="EMBL" id="NBZ86721.1"/>
    </source>
</evidence>
<dbReference type="AlphaFoldDB" id="A0AAE5BTH4"/>
<dbReference type="Gene3D" id="2.30.30.40">
    <property type="entry name" value="SH3 Domains"/>
    <property type="match status" value="1"/>
</dbReference>
<gene>
    <name evidence="2" type="ORF">GV832_03940</name>
</gene>